<organism evidence="2 3">
    <name type="scientific">Clostridium botulinum</name>
    <dbReference type="NCBI Taxonomy" id="1491"/>
    <lineage>
        <taxon>Bacteria</taxon>
        <taxon>Bacillati</taxon>
        <taxon>Bacillota</taxon>
        <taxon>Clostridia</taxon>
        <taxon>Eubacteriales</taxon>
        <taxon>Clostridiaceae</taxon>
        <taxon>Clostridium</taxon>
    </lineage>
</organism>
<dbReference type="AlphaFoldDB" id="A0A6M0SQ73"/>
<evidence type="ECO:0000313" key="2">
    <source>
        <dbReference type="EMBL" id="NFA43460.1"/>
    </source>
</evidence>
<dbReference type="Proteomes" id="UP000472355">
    <property type="component" value="Unassembled WGS sequence"/>
</dbReference>
<evidence type="ECO:0000313" key="3">
    <source>
        <dbReference type="Proteomes" id="UP000472355"/>
    </source>
</evidence>
<dbReference type="InterPro" id="IPR052044">
    <property type="entry name" value="PKS_Associated_Protein"/>
</dbReference>
<comment type="caution">
    <text evidence="2">The sequence shown here is derived from an EMBL/GenBank/DDBJ whole genome shotgun (WGS) entry which is preliminary data.</text>
</comment>
<proteinExistence type="predicted"/>
<protein>
    <submittedName>
        <fullName evidence="2">Cupin domain-containing protein</fullName>
    </submittedName>
</protein>
<dbReference type="Pfam" id="PF07883">
    <property type="entry name" value="Cupin_2"/>
    <property type="match status" value="1"/>
</dbReference>
<accession>A0A6M0SQ73</accession>
<dbReference type="SUPFAM" id="SSF51182">
    <property type="entry name" value="RmlC-like cupins"/>
    <property type="match status" value="1"/>
</dbReference>
<dbReference type="InterPro" id="IPR013096">
    <property type="entry name" value="Cupin_2"/>
</dbReference>
<evidence type="ECO:0000259" key="1">
    <source>
        <dbReference type="Pfam" id="PF07883"/>
    </source>
</evidence>
<reference evidence="2 3" key="1">
    <citation type="submission" date="2019-02" db="EMBL/GenBank/DDBJ databases">
        <title>Genome sequencing of Clostridium botulinum clinical isolates.</title>
        <authorList>
            <person name="Brunt J."/>
            <person name="Van Vliet A.H.M."/>
            <person name="Stringer S.C."/>
            <person name="Grant K.A."/>
            <person name="Carter A.C."/>
            <person name="Peck M.W."/>
        </authorList>
    </citation>
    <scope>NUCLEOTIDE SEQUENCE [LARGE SCALE GENOMIC DNA]</scope>
    <source>
        <strain evidence="2 3">H113700579</strain>
    </source>
</reference>
<dbReference type="EMBL" id="SGKU01000039">
    <property type="protein sequence ID" value="NFA43460.1"/>
    <property type="molecule type" value="Genomic_DNA"/>
</dbReference>
<dbReference type="PANTHER" id="PTHR36114">
    <property type="entry name" value="16.7 KDA PROTEIN IN WHIE LOCUS"/>
    <property type="match status" value="1"/>
</dbReference>
<dbReference type="InterPro" id="IPR011051">
    <property type="entry name" value="RmlC_Cupin_sf"/>
</dbReference>
<gene>
    <name evidence="2" type="ORF">EXM65_12960</name>
</gene>
<dbReference type="Gene3D" id="2.60.120.10">
    <property type="entry name" value="Jelly Rolls"/>
    <property type="match status" value="1"/>
</dbReference>
<dbReference type="PANTHER" id="PTHR36114:SF1">
    <property type="entry name" value="16.7 KDA PROTEIN IN WHIE LOCUS"/>
    <property type="match status" value="1"/>
</dbReference>
<dbReference type="InterPro" id="IPR014710">
    <property type="entry name" value="RmlC-like_jellyroll"/>
</dbReference>
<sequence>MRKYIVNNSEVEYLESQRGGKIKMLANPKNLNTKSQVMGMGVLEFGEENKLHIHDYSEEIFYITKGNGEVVIHTKKYVINEGDIILIPNGIEHKLINNSCKQLEYIFSISPLAPTPEQGHRDL</sequence>
<name>A0A6M0SQ73_CLOBO</name>
<feature type="domain" description="Cupin type-2" evidence="1">
    <location>
        <begin position="43"/>
        <end position="107"/>
    </location>
</feature>